<evidence type="ECO:0000256" key="1">
    <source>
        <dbReference type="SAM" id="Coils"/>
    </source>
</evidence>
<dbReference type="OrthoDB" id="7295673at2"/>
<proteinExistence type="predicted"/>
<organism evidence="2 3">
    <name type="scientific">Azospirillum oryzae</name>
    <dbReference type="NCBI Taxonomy" id="286727"/>
    <lineage>
        <taxon>Bacteria</taxon>
        <taxon>Pseudomonadati</taxon>
        <taxon>Pseudomonadota</taxon>
        <taxon>Alphaproteobacteria</taxon>
        <taxon>Rhodospirillales</taxon>
        <taxon>Azospirillaceae</taxon>
        <taxon>Azospirillum</taxon>
    </lineage>
</organism>
<accession>A0A1X7F857</accession>
<dbReference type="AlphaFoldDB" id="A0A1X7F857"/>
<reference evidence="2 3" key="1">
    <citation type="submission" date="2017-04" db="EMBL/GenBank/DDBJ databases">
        <authorList>
            <person name="Afonso C.L."/>
            <person name="Miller P.J."/>
            <person name="Scott M.A."/>
            <person name="Spackman E."/>
            <person name="Goraichik I."/>
            <person name="Dimitrov K.M."/>
            <person name="Suarez D.L."/>
            <person name="Swayne D.E."/>
        </authorList>
    </citation>
    <scope>NUCLEOTIDE SEQUENCE [LARGE SCALE GENOMIC DNA]</scope>
    <source>
        <strain evidence="2 3">A2P</strain>
    </source>
</reference>
<dbReference type="Proteomes" id="UP000192936">
    <property type="component" value="Unassembled WGS sequence"/>
</dbReference>
<dbReference type="EMBL" id="FXAK01000005">
    <property type="protein sequence ID" value="SMF47410.1"/>
    <property type="molecule type" value="Genomic_DNA"/>
</dbReference>
<evidence type="ECO:0000313" key="3">
    <source>
        <dbReference type="Proteomes" id="UP000192936"/>
    </source>
</evidence>
<dbReference type="Gene3D" id="3.40.50.300">
    <property type="entry name" value="P-loop containing nucleotide triphosphate hydrolases"/>
    <property type="match status" value="1"/>
</dbReference>
<dbReference type="STRING" id="286727.SAMN02982917_2317"/>
<sequence>MQIRIRDFQVVERADLLAGGLVLVTGKNAQGKSSVLKATAAAMTGQLQFGLPKKDAKALVRAGASTATAAVQGTDWTAGAAWPKCEGNTTGQPPKVTPIAAGLASLLDLSAKDRAKLLAELLKTAPDRADFVAACTDASISEAIAAQVWTDIEGKGWDAKATEVADKGTKLKGQWEQATGQRFGTEKVRTWRPEGWTDDLADASLDDLQAEVGEAQQKLERAVAAAAVGQAELDRLTAACADIDELKEQSIEAQMVATKANSAYGTAQRERDALPPAAQAKGLTCPCCNAALQLSHNMGADQKLVQAEQIGDDELKKRRDAIATADGKLSRLKGERDTAERKATEAQRAYQAAQQAERQLAELRKKASGGQPGDDVETLRARVSTAEARHRALKAKEDAERVASLLAVNLAMQAIMAPGGLRQAKLVKVLDTFNGGPLRSLCEAAGWGDVRIEPDMGVTYGGRPYEQLAGLGPQLSSDQFRVYATLQVALAQVQGCALVILDGADVLDQKGRGGLLKMLRGTGMDALIGMTFSAPDVVPDLEARGMGRAYWIDGGIARPLTEVMAEKNRKEAA</sequence>
<name>A0A1X7F857_9PROT</name>
<feature type="coiled-coil region" evidence="1">
    <location>
        <begin position="322"/>
        <end position="396"/>
    </location>
</feature>
<dbReference type="InterPro" id="IPR027417">
    <property type="entry name" value="P-loop_NTPase"/>
</dbReference>
<evidence type="ECO:0000313" key="2">
    <source>
        <dbReference type="EMBL" id="SMF47410.1"/>
    </source>
</evidence>
<protein>
    <submittedName>
        <fullName evidence="2">Uncharacterized protein</fullName>
    </submittedName>
</protein>
<dbReference type="RefSeq" id="WP_085085401.1">
    <property type="nucleotide sequence ID" value="NZ_FXAK01000005.1"/>
</dbReference>
<keyword evidence="1" id="KW-0175">Coiled coil</keyword>
<gene>
    <name evidence="2" type="ORF">SAMN02982917_2317</name>
</gene>